<dbReference type="EMBL" id="LAZR01021569">
    <property type="protein sequence ID" value="KKL84888.1"/>
    <property type="molecule type" value="Genomic_DNA"/>
</dbReference>
<evidence type="ECO:0000313" key="1">
    <source>
        <dbReference type="EMBL" id="KKL84888.1"/>
    </source>
</evidence>
<name>A0A0F9FF22_9ZZZZ</name>
<proteinExistence type="predicted"/>
<accession>A0A0F9FF22</accession>
<dbReference type="Gene3D" id="3.40.50.720">
    <property type="entry name" value="NAD(P)-binding Rossmann-like Domain"/>
    <property type="match status" value="1"/>
</dbReference>
<feature type="non-terminal residue" evidence="1">
    <location>
        <position position="57"/>
    </location>
</feature>
<organism evidence="1">
    <name type="scientific">marine sediment metagenome</name>
    <dbReference type="NCBI Taxonomy" id="412755"/>
    <lineage>
        <taxon>unclassified sequences</taxon>
        <taxon>metagenomes</taxon>
        <taxon>ecological metagenomes</taxon>
    </lineage>
</organism>
<reference evidence="1" key="1">
    <citation type="journal article" date="2015" name="Nature">
        <title>Complex archaea that bridge the gap between prokaryotes and eukaryotes.</title>
        <authorList>
            <person name="Spang A."/>
            <person name="Saw J.H."/>
            <person name="Jorgensen S.L."/>
            <person name="Zaremba-Niedzwiedzka K."/>
            <person name="Martijn J."/>
            <person name="Lind A.E."/>
            <person name="van Eijk R."/>
            <person name="Schleper C."/>
            <person name="Guy L."/>
            <person name="Ettema T.J."/>
        </authorList>
    </citation>
    <scope>NUCLEOTIDE SEQUENCE</scope>
</reference>
<gene>
    <name evidence="1" type="ORF">LCGC14_1960260</name>
</gene>
<dbReference type="SUPFAM" id="SSF51984">
    <property type="entry name" value="MurCD N-terminal domain"/>
    <property type="match status" value="1"/>
</dbReference>
<dbReference type="AlphaFoldDB" id="A0A0F9FF22"/>
<evidence type="ECO:0008006" key="2">
    <source>
        <dbReference type="Google" id="ProtNLM"/>
    </source>
</evidence>
<comment type="caution">
    <text evidence="1">The sequence shown here is derived from an EMBL/GenBank/DDBJ whole genome shotgun (WGS) entry which is preliminary data.</text>
</comment>
<sequence length="57" mass="6318">MTTVSQYAKNIAVIGAGYWGKNLVRNFHELGSLHTICDSETRTLLDFSNKYPGLNTA</sequence>
<protein>
    <recommendedName>
        <fullName evidence="2">Gfo/Idh/MocA-like oxidoreductase N-terminal domain-containing protein</fullName>
    </recommendedName>
</protein>